<gene>
    <name evidence="1" type="ORF">Q604_UNBC13524G0001</name>
</gene>
<reference evidence="1" key="1">
    <citation type="submission" date="2013-12" db="EMBL/GenBank/DDBJ databases">
        <title>A Varibaculum cambriense genome reconstructed from a premature infant gut community with otherwise low bacterial novelty that shifts toward anaerobic metabolism during the third week of life.</title>
        <authorList>
            <person name="Brown C.T."/>
            <person name="Sharon I."/>
            <person name="Thomas B.C."/>
            <person name="Castelle C.J."/>
            <person name="Morowitz M.J."/>
            <person name="Banfield J.F."/>
        </authorList>
    </citation>
    <scope>NUCLEOTIDE SEQUENCE</scope>
</reference>
<feature type="non-terminal residue" evidence="1">
    <location>
        <position position="65"/>
    </location>
</feature>
<evidence type="ECO:0000313" key="1">
    <source>
        <dbReference type="EMBL" id="ETJ31996.1"/>
    </source>
</evidence>
<dbReference type="EMBL" id="AZMM01013524">
    <property type="protein sequence ID" value="ETJ31996.1"/>
    <property type="molecule type" value="Genomic_DNA"/>
</dbReference>
<protein>
    <submittedName>
        <fullName evidence="1">Type II secretion system protein</fullName>
    </submittedName>
</protein>
<dbReference type="InterPro" id="IPR042094">
    <property type="entry name" value="T2SS_GspF_sf"/>
</dbReference>
<accession>W1XPD0</accession>
<proteinExistence type="predicted"/>
<dbReference type="AlphaFoldDB" id="W1XPD0"/>
<sequence>MVVDVTYQLGLLIESGVPLRRALQLLCQGKRVLLYTALYESIERGQTLSQALRSEGCPPIALALL</sequence>
<comment type="caution">
    <text evidence="1">The sequence shown here is derived from an EMBL/GenBank/DDBJ whole genome shotgun (WGS) entry which is preliminary data.</text>
</comment>
<dbReference type="Gene3D" id="1.20.81.30">
    <property type="entry name" value="Type II secretion system (T2SS), domain F"/>
    <property type="match status" value="1"/>
</dbReference>
<name>W1XPD0_9ZZZZ</name>
<organism evidence="1">
    <name type="scientific">human gut metagenome</name>
    <dbReference type="NCBI Taxonomy" id="408170"/>
    <lineage>
        <taxon>unclassified sequences</taxon>
        <taxon>metagenomes</taxon>
        <taxon>organismal metagenomes</taxon>
    </lineage>
</organism>